<proteinExistence type="predicted"/>
<accession>A0AAU8WHH0</accession>
<evidence type="ECO:0000256" key="1">
    <source>
        <dbReference type="SAM" id="Phobius"/>
    </source>
</evidence>
<name>A0AAU8WHH0_9VIBR</name>
<feature type="transmembrane region" description="Helical" evidence="1">
    <location>
        <begin position="45"/>
        <end position="65"/>
    </location>
</feature>
<feature type="transmembrane region" description="Helical" evidence="1">
    <location>
        <begin position="85"/>
        <end position="105"/>
    </location>
</feature>
<keyword evidence="3" id="KW-1185">Reference proteome</keyword>
<dbReference type="KEGG" id="vti:CEQ48_13460"/>
<dbReference type="EMBL" id="CP022353">
    <property type="protein sequence ID" value="ASK55741.1"/>
    <property type="molecule type" value="Genomic_DNA"/>
</dbReference>
<dbReference type="RefSeq" id="WP_089071599.1">
    <property type="nucleotide sequence ID" value="NZ_CP022353.1"/>
</dbReference>
<dbReference type="Proteomes" id="UP000198371">
    <property type="component" value="Chromosome 1"/>
</dbReference>
<keyword evidence="1" id="KW-0472">Membrane</keyword>
<keyword evidence="1" id="KW-1133">Transmembrane helix</keyword>
<evidence type="ECO:0000313" key="3">
    <source>
        <dbReference type="Proteomes" id="UP000198371"/>
    </source>
</evidence>
<sequence length="146" mass="16112">MKKIQIMGIVFFTLLLAGYLIIGAPSELALPFKPLEVRVRLLGYISYIALAIIPPLLLGGVCIMVHQICNPQRDVTSYGRAWSKIVYLVLVIGICALFARGYLGYQTANAGYVQCINESRTSSKNSWRVYAKDLSLCKPPSDIIGD</sequence>
<evidence type="ECO:0000313" key="2">
    <source>
        <dbReference type="EMBL" id="ASK55741.1"/>
    </source>
</evidence>
<gene>
    <name evidence="2" type="ORF">CEQ48_13460</name>
</gene>
<evidence type="ECO:0008006" key="4">
    <source>
        <dbReference type="Google" id="ProtNLM"/>
    </source>
</evidence>
<protein>
    <recommendedName>
        <fullName evidence="4">DUF1240 domain-containing protein</fullName>
    </recommendedName>
</protein>
<reference evidence="2 3" key="2">
    <citation type="submission" date="2017-06" db="EMBL/GenBank/DDBJ databases">
        <title>Complete genome sequence of Vibrio sp. 2521-89, a close relative of Vibrio cholerae isolated from lake water in New Mexico, USA.</title>
        <authorList>
            <person name="Liang K."/>
            <person name="Orata F.D."/>
            <person name="Winkjer N.S."/>
            <person name="Tarr C.L."/>
            <person name="Boucher Y."/>
        </authorList>
    </citation>
    <scope>NUCLEOTIDE SEQUENCE [LARGE SCALE GENOMIC DNA]</scope>
    <source>
        <strain evidence="2 3">2521-89</strain>
    </source>
</reference>
<reference evidence="3" key="1">
    <citation type="journal article" date="2017" name="Genome Announc.">
        <title>Complete Genome Sequence of Vibrio sp. Strain 2521-89, a Close Relative of Vibrio cholerae Isolated from Lake Water in New Mexico, USA.</title>
        <authorList>
            <person name="Liang K."/>
            <person name="Orata F.D."/>
            <person name="Winkjer N.S."/>
            <person name="Rowe L.A."/>
            <person name="Tarr C.L."/>
            <person name="Boucher Y."/>
        </authorList>
    </citation>
    <scope>NUCLEOTIDE SEQUENCE [LARGE SCALE GENOMIC DNA]</scope>
    <source>
        <strain evidence="3">2521-89</strain>
    </source>
</reference>
<dbReference type="AlphaFoldDB" id="A0AAU8WHH0"/>
<keyword evidence="1" id="KW-0812">Transmembrane</keyword>
<organism evidence="2 3">
    <name type="scientific">Vibrio tarriae</name>
    <dbReference type="NCBI Taxonomy" id="2014742"/>
    <lineage>
        <taxon>Bacteria</taxon>
        <taxon>Pseudomonadati</taxon>
        <taxon>Pseudomonadota</taxon>
        <taxon>Gammaproteobacteria</taxon>
        <taxon>Vibrionales</taxon>
        <taxon>Vibrionaceae</taxon>
        <taxon>Vibrio</taxon>
    </lineage>
</organism>